<sequence>MEGIIDSHHHIWDLSVRDQDWMLSPSMDALRRNFDLQEMTPQARSAGVCKTVLVQTVAIPEETPELLAVAADHALVAGVVGWTDLADPGVSETLARLRGLPGGELLVGVRHHVAREPGPEWLTRADVRQGMSALAEANIACELFALPHQLPWCTDAAAALPGVRFILDHLGMPPISTGEMEPWATNIRSFAKLPNSVCKVTSLATLASWDSWTTEIIRPYLDTVVDAFTPQRIMFGTDWPVCTLAASYSKATETIRQLTGHLTSQERIEIFSGTATRAYNLEAGILAD</sequence>
<dbReference type="EMBL" id="JBBKAJ010000007">
    <property type="protein sequence ID" value="MEJ8632160.1"/>
    <property type="molecule type" value="Genomic_DNA"/>
</dbReference>
<evidence type="ECO:0000313" key="1">
    <source>
        <dbReference type="EMBL" id="MEJ8632160.1"/>
    </source>
</evidence>
<reference evidence="1" key="1">
    <citation type="submission" date="2024-03" db="EMBL/GenBank/DDBJ databases">
        <title>Novel Streptomyces species of biotechnological and ecological value are a feature of Machair soil.</title>
        <authorList>
            <person name="Prole J.R."/>
            <person name="Goodfellow M."/>
            <person name="Allenby N."/>
            <person name="Ward A.C."/>
        </authorList>
    </citation>
    <scope>NUCLEOTIDE SEQUENCE</scope>
    <source>
        <strain evidence="1">MS2.AVA.5</strain>
    </source>
</reference>
<protein>
    <submittedName>
        <fullName evidence="1">Amidohydrolase family protein</fullName>
    </submittedName>
</protein>
<proteinExistence type="predicted"/>
<evidence type="ECO:0000313" key="2">
    <source>
        <dbReference type="Proteomes" id="UP001377168"/>
    </source>
</evidence>
<organism evidence="1 2">
    <name type="scientific">Streptomyces achmelvichensis</name>
    <dbReference type="NCBI Taxonomy" id="3134111"/>
    <lineage>
        <taxon>Bacteria</taxon>
        <taxon>Bacillati</taxon>
        <taxon>Actinomycetota</taxon>
        <taxon>Actinomycetes</taxon>
        <taxon>Kitasatosporales</taxon>
        <taxon>Streptomycetaceae</taxon>
        <taxon>Streptomyces</taxon>
    </lineage>
</organism>
<keyword evidence="2" id="KW-1185">Reference proteome</keyword>
<accession>A0ACC6PLF1</accession>
<comment type="caution">
    <text evidence="1">The sequence shown here is derived from an EMBL/GenBank/DDBJ whole genome shotgun (WGS) entry which is preliminary data.</text>
</comment>
<dbReference type="Proteomes" id="UP001377168">
    <property type="component" value="Unassembled WGS sequence"/>
</dbReference>
<gene>
    <name evidence="1" type="ORF">WKI67_01525</name>
</gene>
<name>A0ACC6PLF1_9ACTN</name>